<keyword evidence="5" id="KW-0067">ATP-binding</keyword>
<dbReference type="GO" id="GO:0005524">
    <property type="term" value="F:ATP binding"/>
    <property type="evidence" value="ECO:0007669"/>
    <property type="project" value="UniProtKB-KW"/>
</dbReference>
<evidence type="ECO:0000313" key="9">
    <source>
        <dbReference type="Proteomes" id="UP000692954"/>
    </source>
</evidence>
<dbReference type="Pfam" id="PF00271">
    <property type="entry name" value="Helicase_C"/>
    <property type="match status" value="1"/>
</dbReference>
<dbReference type="InterPro" id="IPR014001">
    <property type="entry name" value="Helicase_ATP-bd"/>
</dbReference>
<dbReference type="Proteomes" id="UP000692954">
    <property type="component" value="Unassembled WGS sequence"/>
</dbReference>
<protein>
    <recommendedName>
        <fullName evidence="1">RNA helicase</fullName>
        <ecNumber evidence="1">3.6.4.13</ecNumber>
    </recommendedName>
</protein>
<sequence>MDKYHLYNNVECNSNEEIIIYPTFESMQLKIELIKGIYAYGYTIPSVIQQKALVPIIQGRDVILQSLRSTGKTTVVALSILSIIDFSVNQTQVLILSKTRQKAEYTAKTLIALGNYLNIQNYILCFGVNSLSDNVNILQKEVQIVSSSLDQVFNLIQRKILNISHLKMIILNQVDEILIDYQTKPQVYDIYKFLEHKTQNILVTETQSQDILDFIEKFINKPLIIKGQRNELTLEGIKQFFIRIDKEEWKFETLYGIYDIITVTQSVIFCSTKQKCEWLANKLRDYNLSVALIDDNMSQQQRDRIMTDFRQGNQRVLIATDIQGISIDIQVISLIINYDFPKQKELYINRIGRKGKFGRKSVAINFLISEDLQILNEIEQYYWITIEEMPINFTDYL</sequence>
<dbReference type="SMART" id="SM00490">
    <property type="entry name" value="HELICc"/>
    <property type="match status" value="1"/>
</dbReference>
<accession>A0A8S1LLW1</accession>
<dbReference type="InterPro" id="IPR011545">
    <property type="entry name" value="DEAD/DEAH_box_helicase_dom"/>
</dbReference>
<evidence type="ECO:0000259" key="6">
    <source>
        <dbReference type="PROSITE" id="PS51192"/>
    </source>
</evidence>
<dbReference type="GO" id="GO:0003724">
    <property type="term" value="F:RNA helicase activity"/>
    <property type="evidence" value="ECO:0007669"/>
    <property type="project" value="UniProtKB-EC"/>
</dbReference>
<dbReference type="AlphaFoldDB" id="A0A8S1LLW1"/>
<evidence type="ECO:0000313" key="8">
    <source>
        <dbReference type="EMBL" id="CAD8067415.1"/>
    </source>
</evidence>
<proteinExistence type="predicted"/>
<dbReference type="EMBL" id="CAJJDN010000023">
    <property type="protein sequence ID" value="CAD8067415.1"/>
    <property type="molecule type" value="Genomic_DNA"/>
</dbReference>
<organism evidence="8 9">
    <name type="scientific">Paramecium sonneborni</name>
    <dbReference type="NCBI Taxonomy" id="65129"/>
    <lineage>
        <taxon>Eukaryota</taxon>
        <taxon>Sar</taxon>
        <taxon>Alveolata</taxon>
        <taxon>Ciliophora</taxon>
        <taxon>Intramacronucleata</taxon>
        <taxon>Oligohymenophorea</taxon>
        <taxon>Peniculida</taxon>
        <taxon>Parameciidae</taxon>
        <taxon>Paramecium</taxon>
    </lineage>
</organism>
<dbReference type="SMART" id="SM00487">
    <property type="entry name" value="DEXDc"/>
    <property type="match status" value="1"/>
</dbReference>
<keyword evidence="4" id="KW-0347">Helicase</keyword>
<dbReference type="EC" id="3.6.4.13" evidence="1"/>
<evidence type="ECO:0000259" key="7">
    <source>
        <dbReference type="PROSITE" id="PS51194"/>
    </source>
</evidence>
<dbReference type="GO" id="GO:0003676">
    <property type="term" value="F:nucleic acid binding"/>
    <property type="evidence" value="ECO:0007669"/>
    <property type="project" value="InterPro"/>
</dbReference>
<dbReference type="GO" id="GO:0016787">
    <property type="term" value="F:hydrolase activity"/>
    <property type="evidence" value="ECO:0007669"/>
    <property type="project" value="UniProtKB-KW"/>
</dbReference>
<name>A0A8S1LLW1_9CILI</name>
<keyword evidence="9" id="KW-1185">Reference proteome</keyword>
<reference evidence="8" key="1">
    <citation type="submission" date="2021-01" db="EMBL/GenBank/DDBJ databases">
        <authorList>
            <consortium name="Genoscope - CEA"/>
            <person name="William W."/>
        </authorList>
    </citation>
    <scope>NUCLEOTIDE SEQUENCE</scope>
</reference>
<evidence type="ECO:0000256" key="2">
    <source>
        <dbReference type="ARBA" id="ARBA00022741"/>
    </source>
</evidence>
<dbReference type="PROSITE" id="PS51194">
    <property type="entry name" value="HELICASE_CTER"/>
    <property type="match status" value="1"/>
</dbReference>
<evidence type="ECO:0000256" key="3">
    <source>
        <dbReference type="ARBA" id="ARBA00022801"/>
    </source>
</evidence>
<dbReference type="Pfam" id="PF00270">
    <property type="entry name" value="DEAD"/>
    <property type="match status" value="1"/>
</dbReference>
<gene>
    <name evidence="8" type="ORF">PSON_ATCC_30995.1.T0230002</name>
</gene>
<evidence type="ECO:0000256" key="4">
    <source>
        <dbReference type="ARBA" id="ARBA00022806"/>
    </source>
</evidence>
<evidence type="ECO:0000256" key="1">
    <source>
        <dbReference type="ARBA" id="ARBA00012552"/>
    </source>
</evidence>
<dbReference type="PROSITE" id="PS51192">
    <property type="entry name" value="HELICASE_ATP_BIND_1"/>
    <property type="match status" value="1"/>
</dbReference>
<keyword evidence="3" id="KW-0378">Hydrolase</keyword>
<comment type="caution">
    <text evidence="8">The sequence shown here is derived from an EMBL/GenBank/DDBJ whole genome shotgun (WGS) entry which is preliminary data.</text>
</comment>
<dbReference type="InterPro" id="IPR001650">
    <property type="entry name" value="Helicase_C-like"/>
</dbReference>
<feature type="domain" description="Helicase C-terminal" evidence="7">
    <location>
        <begin position="236"/>
        <end position="397"/>
    </location>
</feature>
<dbReference type="PANTHER" id="PTHR47958">
    <property type="entry name" value="ATP-DEPENDENT RNA HELICASE DBP3"/>
    <property type="match status" value="1"/>
</dbReference>
<keyword evidence="2" id="KW-0547">Nucleotide-binding</keyword>
<feature type="domain" description="Helicase ATP-binding" evidence="6">
    <location>
        <begin position="53"/>
        <end position="225"/>
    </location>
</feature>
<evidence type="ECO:0000256" key="5">
    <source>
        <dbReference type="ARBA" id="ARBA00022840"/>
    </source>
</evidence>
<dbReference type="CDD" id="cd18787">
    <property type="entry name" value="SF2_C_DEAD"/>
    <property type="match status" value="1"/>
</dbReference>
<dbReference type="OrthoDB" id="10265785at2759"/>